<dbReference type="KEGG" id="sbk:SHEWBE_2652"/>
<sequence>MGAVAGTYNLGSVLEARGAFCSYRNTVLLHTVNVAFQC</sequence>
<proteinExistence type="predicted"/>
<organism evidence="1 2">
    <name type="scientific">Shewanella benthica</name>
    <dbReference type="NCBI Taxonomy" id="43661"/>
    <lineage>
        <taxon>Bacteria</taxon>
        <taxon>Pseudomonadati</taxon>
        <taxon>Pseudomonadota</taxon>
        <taxon>Gammaproteobacteria</taxon>
        <taxon>Alteromonadales</taxon>
        <taxon>Shewanellaceae</taxon>
        <taxon>Shewanella</taxon>
    </lineage>
</organism>
<evidence type="ECO:0000313" key="2">
    <source>
        <dbReference type="Proteomes" id="UP000250123"/>
    </source>
</evidence>
<name>A0A330M3T5_9GAMM</name>
<dbReference type="EMBL" id="LS483452">
    <property type="protein sequence ID" value="SQH76615.1"/>
    <property type="molecule type" value="Genomic_DNA"/>
</dbReference>
<protein>
    <submittedName>
        <fullName evidence="1">Uncharacterized protein</fullName>
    </submittedName>
</protein>
<dbReference type="Proteomes" id="UP000250123">
    <property type="component" value="Chromosome SHEWBE"/>
</dbReference>
<dbReference type="AlphaFoldDB" id="A0A330M3T5"/>
<accession>A0A330M3T5</accession>
<reference evidence="2" key="1">
    <citation type="submission" date="2018-06" db="EMBL/GenBank/DDBJ databases">
        <authorList>
            <person name="Cea G.-C."/>
            <person name="William W."/>
        </authorList>
    </citation>
    <scope>NUCLEOTIDE SEQUENCE [LARGE SCALE GENOMIC DNA]</scope>
    <source>
        <strain evidence="2">DB21MT-2</strain>
    </source>
</reference>
<evidence type="ECO:0000313" key="1">
    <source>
        <dbReference type="EMBL" id="SQH76615.1"/>
    </source>
</evidence>
<gene>
    <name evidence="1" type="ORF">SHEWBE_2652</name>
</gene>